<keyword evidence="6 11" id="KW-0067">ATP-binding</keyword>
<dbReference type="GO" id="GO:0031117">
    <property type="term" value="P:positive regulation of microtubule depolymerization"/>
    <property type="evidence" value="ECO:0007669"/>
    <property type="project" value="UniProtKB-UniRule"/>
</dbReference>
<sequence length="1123" mass="127451">MDAKNKNEKNRNGAGDNDVEHKGNSLGGPPPPTLLNKTKLTTGTVQGPLIKKDKRHSSSRFNITKNRELEMLPPLKDTPPAEREELFIQKLRQCCVLFDFATDPLSDLKWKEVKRTALHEMVEFVTQNKGVLSEAIYPETVNMFAVNLFRTLPPSSNPNGAEFDPEEDEPTLEAAWPHLQLVYELFLRVLEASDFQPNIAKHYIDQKFVLSLLELFDSEDPRERDLLKTTLHRIYGKFLGLRAFIRKQINNVFYRFIYETEHHNGIAELLEILGSIINGFALPLKEEHKVFLLRVLMPLHKVKSLSVYHPQLAYCVVQFLEKDPSLTQPVIRSLLKYWPKTHSPKEVMFLNELEEILDVIEPAEFQKVMDPLFKQLAKCVSSPHFQVAERALYYWNNEYVMSLVAENATEILPMMFPSLYRNSKSHWNKTIHGLIYNALKLFMEMNQKLFDECTQQYKQERQKERERQHQRDELWNRVENMATQNPGYDIILAQNLSMVNLSNSPEQDEDLTLEILEKETQEVRKGGHVIKQIVRRKSELPQDVYTMKALNDHKRADEFLVTPPDVNKCYSSSYLLKSRNSTFSDLNNKQSETVEVQEMSNITPRLTGPGPGDPLLAKQKHHHRRAFEYISKALKIDEENEGQKELAIELYRKGINELELGIAVQCWGGRGEVWERAQRLHDKMKTNLAMAKDRLQFLESLDNLERMAIQNEAKILQKPHLSYSSSIPIVKPSICSTATGKKLTVAARRPVGVNVSKSQTLPRSMGSRNAPVQPVRPFNKQASTPPAIKKQLSVPGNNSPARKGSLPSSSNNKSTIRQKSPTLRGVDPKLAQNILDEIVEGGATVQWDDIVGQEIAKQALQEMVILPSLRPELFTGLRSPARGLLLFGPPGNGKTLLARAVANECQATFFAISAASLTSKYVGEGEKLVRALFAMARELQPSIIFIDEVDSLLSERSNNEHEASRRLKTEFLVEFDGLPSNPENEKVIVMAATNRPQELDEAALRRFPKRVYVTLPDADTRCELLKKLLSKQGCTLSPKELKRLATLTDGYSGSDLTALAKDAALGPIRELDPEQVKQMDPSSVRGITMSDFLDALKRIRKSVSPQSLVAYEKWSLQYGDVSL</sequence>
<dbReference type="Gene3D" id="3.40.50.300">
    <property type="entry name" value="P-loop containing nucleotide triphosphate hydrolases"/>
    <property type="match status" value="1"/>
</dbReference>
<dbReference type="InterPro" id="IPR011989">
    <property type="entry name" value="ARM-like"/>
</dbReference>
<dbReference type="InterPro" id="IPR036181">
    <property type="entry name" value="MIT_dom_sf"/>
</dbReference>
<feature type="compositionally biased region" description="Low complexity" evidence="12">
    <location>
        <begin position="34"/>
        <end position="44"/>
    </location>
</feature>
<dbReference type="GO" id="GO:0005813">
    <property type="term" value="C:centrosome"/>
    <property type="evidence" value="ECO:0007669"/>
    <property type="project" value="UniProtKB-SubCell"/>
</dbReference>
<dbReference type="GO" id="GO:0000070">
    <property type="term" value="P:mitotic sister chromatid segregation"/>
    <property type="evidence" value="ECO:0007669"/>
    <property type="project" value="UniProtKB-ARBA"/>
</dbReference>
<dbReference type="Gene3D" id="1.25.10.10">
    <property type="entry name" value="Leucine-rich Repeat Variant"/>
    <property type="match status" value="1"/>
</dbReference>
<dbReference type="GO" id="GO:0005874">
    <property type="term" value="C:microtubule"/>
    <property type="evidence" value="ECO:0007669"/>
    <property type="project" value="UniProtKB-UniRule"/>
</dbReference>
<feature type="compositionally biased region" description="Basic and acidic residues" evidence="12">
    <location>
        <begin position="1"/>
        <end position="11"/>
    </location>
</feature>
<evidence type="ECO:0000256" key="1">
    <source>
        <dbReference type="ARBA" id="ARBA00004123"/>
    </source>
</evidence>
<dbReference type="GO" id="GO:0008017">
    <property type="term" value="F:microtubule binding"/>
    <property type="evidence" value="ECO:0007669"/>
    <property type="project" value="UniProtKB-UniRule"/>
</dbReference>
<dbReference type="Pfam" id="PF17862">
    <property type="entry name" value="AAA_lid_3"/>
    <property type="match status" value="1"/>
</dbReference>
<comment type="subcellular location">
    <subcellularLocation>
        <location evidence="11">Membrane</location>
        <topology evidence="11">Peripheral membrane protein</topology>
    </subcellularLocation>
    <subcellularLocation>
        <location evidence="11">Cytoplasm</location>
        <location evidence="11">Cytoskeleton</location>
        <location evidence="11">Microtubule organizing center</location>
        <location evidence="11">Centrosome</location>
    </subcellularLocation>
    <subcellularLocation>
        <location evidence="11">Cytoplasm</location>
        <location evidence="11">Cytoskeleton</location>
    </subcellularLocation>
    <subcellularLocation>
        <location evidence="1">Nucleus</location>
    </subcellularLocation>
    <text evidence="11">Forms an intramembrane hairpin-like structure in the membrane.</text>
</comment>
<dbReference type="GO" id="GO:0005634">
    <property type="term" value="C:nucleus"/>
    <property type="evidence" value="ECO:0007669"/>
    <property type="project" value="UniProtKB-SubCell"/>
</dbReference>
<dbReference type="PANTHER" id="PTHR10257">
    <property type="entry name" value="SERINE/THREONINE PROTEIN PHOSPHATASE 2A PP2A REGULATORY SUBUNIT B"/>
    <property type="match status" value="1"/>
</dbReference>
<dbReference type="GO" id="GO:0034214">
    <property type="term" value="P:protein hexamerization"/>
    <property type="evidence" value="ECO:0007669"/>
    <property type="project" value="UniProtKB-UniRule"/>
</dbReference>
<comment type="subunit">
    <text evidence="11">Homohexamer. The homohexamer is stabilized by ATP-binding. The homohexamer may adopt a ring conformation through which microtubules pass prior to being severed. Interacts with microtubules.</text>
</comment>
<dbReference type="Pfam" id="PF09336">
    <property type="entry name" value="Vps4_C"/>
    <property type="match status" value="1"/>
</dbReference>
<dbReference type="FunFam" id="1.20.58.80:FF:000006">
    <property type="entry name" value="Spastin"/>
    <property type="match status" value="1"/>
</dbReference>
<comment type="caution">
    <text evidence="11">Lacks conserved residue(s) required for the propagation of feature annotation.</text>
</comment>
<comment type="function">
    <text evidence="11">ATP-dependent microtubule severing protein. Microtubule severing may promote reorganization of cellular microtubule arrays and the release of microtubules from the microtubule organizing center following nucleation.</text>
</comment>
<dbReference type="PROSITE" id="PS00674">
    <property type="entry name" value="AAA"/>
    <property type="match status" value="1"/>
</dbReference>
<evidence type="ECO:0000313" key="16">
    <source>
        <dbReference type="Proteomes" id="UP000327044"/>
    </source>
</evidence>
<dbReference type="GO" id="GO:0005524">
    <property type="term" value="F:ATP binding"/>
    <property type="evidence" value="ECO:0007669"/>
    <property type="project" value="UniProtKB-UniRule"/>
</dbReference>
<dbReference type="GO" id="GO:0007165">
    <property type="term" value="P:signal transduction"/>
    <property type="evidence" value="ECO:0007669"/>
    <property type="project" value="InterPro"/>
</dbReference>
<dbReference type="CDD" id="cd19524">
    <property type="entry name" value="RecA-like_spastin"/>
    <property type="match status" value="1"/>
</dbReference>
<feature type="compositionally biased region" description="Polar residues" evidence="12">
    <location>
        <begin position="794"/>
        <end position="821"/>
    </location>
</feature>
<dbReference type="SMART" id="SM00745">
    <property type="entry name" value="MIT"/>
    <property type="match status" value="1"/>
</dbReference>
<dbReference type="FunFam" id="1.25.10.10:FF:000003">
    <property type="entry name" value="Serine/threonine-protein phosphatase 2A 56 kDa regulatory subunit"/>
    <property type="match status" value="1"/>
</dbReference>
<accession>A0A5N4B3H9</accession>
<feature type="region of interest" description="Disordered" evidence="12">
    <location>
        <begin position="754"/>
        <end position="823"/>
    </location>
</feature>
<dbReference type="InterPro" id="IPR003959">
    <property type="entry name" value="ATPase_AAA_core"/>
</dbReference>
<feature type="domain" description="AAA+ ATPase" evidence="13">
    <location>
        <begin position="880"/>
        <end position="1017"/>
    </location>
</feature>
<evidence type="ECO:0000256" key="8">
    <source>
        <dbReference type="ARBA" id="ARBA00023212"/>
    </source>
</evidence>
<dbReference type="SUPFAM" id="SSF48371">
    <property type="entry name" value="ARM repeat"/>
    <property type="match status" value="1"/>
</dbReference>
<dbReference type="FunFam" id="3.40.50.300:FF:000093">
    <property type="entry name" value="Fidgetin-like 1"/>
    <property type="match status" value="1"/>
</dbReference>
<dbReference type="EC" id="5.6.1.1" evidence="11"/>
<feature type="topological domain" description="Cytoplasmic" evidence="11">
    <location>
        <begin position="1"/>
        <end position="398"/>
    </location>
</feature>
<dbReference type="AlphaFoldDB" id="A0A5N4B3H9"/>
<dbReference type="EMBL" id="VVIM01000001">
    <property type="protein sequence ID" value="KAB0804169.1"/>
    <property type="molecule type" value="Genomic_DNA"/>
</dbReference>
<dbReference type="Pfam" id="PF00004">
    <property type="entry name" value="AAA"/>
    <property type="match status" value="1"/>
</dbReference>
<organism evidence="15 16">
    <name type="scientific">Photinus pyralis</name>
    <name type="common">Common eastern firefly</name>
    <name type="synonym">Lampyris pyralis</name>
    <dbReference type="NCBI Taxonomy" id="7054"/>
    <lineage>
        <taxon>Eukaryota</taxon>
        <taxon>Metazoa</taxon>
        <taxon>Ecdysozoa</taxon>
        <taxon>Arthropoda</taxon>
        <taxon>Hexapoda</taxon>
        <taxon>Insecta</taxon>
        <taxon>Pterygota</taxon>
        <taxon>Neoptera</taxon>
        <taxon>Endopterygota</taxon>
        <taxon>Coleoptera</taxon>
        <taxon>Polyphaga</taxon>
        <taxon>Elateriformia</taxon>
        <taxon>Elateroidea</taxon>
        <taxon>Lampyridae</taxon>
        <taxon>Lampyrinae</taxon>
        <taxon>Photinus</taxon>
    </lineage>
</organism>
<dbReference type="InterPro" id="IPR027417">
    <property type="entry name" value="P-loop_NTPase"/>
</dbReference>
<dbReference type="GO" id="GO:0051013">
    <property type="term" value="P:microtubule severing"/>
    <property type="evidence" value="ECO:0007669"/>
    <property type="project" value="UniProtKB-UniRule"/>
</dbReference>
<dbReference type="SUPFAM" id="SSF116846">
    <property type="entry name" value="MIT domain"/>
    <property type="match status" value="1"/>
</dbReference>
<evidence type="ECO:0000256" key="6">
    <source>
        <dbReference type="ARBA" id="ARBA00022840"/>
    </source>
</evidence>
<dbReference type="InterPro" id="IPR015415">
    <property type="entry name" value="Spast_Vps4_C"/>
</dbReference>
<dbReference type="GO" id="GO:0016020">
    <property type="term" value="C:membrane"/>
    <property type="evidence" value="ECO:0007669"/>
    <property type="project" value="UniProtKB-SubCell"/>
</dbReference>
<evidence type="ECO:0000256" key="9">
    <source>
        <dbReference type="ARBA" id="ARBA00023235"/>
    </source>
</evidence>
<evidence type="ECO:0000313" key="15">
    <source>
        <dbReference type="EMBL" id="KAB0804169.1"/>
    </source>
</evidence>
<comment type="caution">
    <text evidence="15">The sequence shown here is derived from an EMBL/GenBank/DDBJ whole genome shotgun (WGS) entry which is preliminary data.</text>
</comment>
<dbReference type="GO" id="GO:0005829">
    <property type="term" value="C:cytosol"/>
    <property type="evidence" value="ECO:0007669"/>
    <property type="project" value="TreeGrafter"/>
</dbReference>
<keyword evidence="8 11" id="KW-0206">Cytoskeleton</keyword>
<protein>
    <recommendedName>
        <fullName evidence="11">Spastin</fullName>
        <ecNumber evidence="11">5.6.1.1</ecNumber>
    </recommendedName>
</protein>
<feature type="domain" description="MIT" evidence="14">
    <location>
        <begin position="619"/>
        <end position="697"/>
    </location>
</feature>
<evidence type="ECO:0000256" key="5">
    <source>
        <dbReference type="ARBA" id="ARBA00022741"/>
    </source>
</evidence>
<dbReference type="InterPro" id="IPR002554">
    <property type="entry name" value="PP2A_B56"/>
</dbReference>
<comment type="catalytic activity">
    <reaction evidence="11">
        <text>n ATP + n H2O + a microtubule = n ADP + n phosphate + (n+1) alpha/beta tubulin heterodimers.</text>
        <dbReference type="EC" id="5.6.1.1"/>
    </reaction>
</comment>
<proteinExistence type="inferred from homology"/>
<evidence type="ECO:0000256" key="4">
    <source>
        <dbReference type="ARBA" id="ARBA00022701"/>
    </source>
</evidence>
<keyword evidence="4 11" id="KW-0493">Microtubule</keyword>
<evidence type="ECO:0000259" key="13">
    <source>
        <dbReference type="SMART" id="SM00382"/>
    </source>
</evidence>
<keyword evidence="5 11" id="KW-0547">Nucleotide-binding</keyword>
<dbReference type="GO" id="GO:0072542">
    <property type="term" value="F:protein phosphatase activator activity"/>
    <property type="evidence" value="ECO:0007669"/>
    <property type="project" value="TreeGrafter"/>
</dbReference>
<feature type="binding site" evidence="11">
    <location>
        <begin position="888"/>
        <end position="895"/>
    </location>
    <ligand>
        <name>ATP</name>
        <dbReference type="ChEBI" id="CHEBI:30616"/>
    </ligand>
</feature>
<dbReference type="InterPro" id="IPR017179">
    <property type="entry name" value="Spastin"/>
</dbReference>
<dbReference type="HAMAP" id="MF_03021">
    <property type="entry name" value="Spastin"/>
    <property type="match status" value="1"/>
</dbReference>
<keyword evidence="3 11" id="KW-0963">Cytoplasm</keyword>
<dbReference type="SUPFAM" id="SSF52540">
    <property type="entry name" value="P-loop containing nucleoside triphosphate hydrolases"/>
    <property type="match status" value="1"/>
</dbReference>
<evidence type="ECO:0000256" key="3">
    <source>
        <dbReference type="ARBA" id="ARBA00022490"/>
    </source>
</evidence>
<keyword evidence="10" id="KW-0539">Nucleus</keyword>
<dbReference type="InterPro" id="IPR041569">
    <property type="entry name" value="AAA_lid_3"/>
</dbReference>
<dbReference type="InterPro" id="IPR016024">
    <property type="entry name" value="ARM-type_fold"/>
</dbReference>
<dbReference type="Gene3D" id="1.20.58.80">
    <property type="entry name" value="Phosphotransferase system, lactose/cellobiose-type IIA subunit"/>
    <property type="match status" value="1"/>
</dbReference>
<evidence type="ECO:0000256" key="12">
    <source>
        <dbReference type="SAM" id="MobiDB-lite"/>
    </source>
</evidence>
<dbReference type="Pfam" id="PF01603">
    <property type="entry name" value="B56"/>
    <property type="match status" value="1"/>
</dbReference>
<dbReference type="Proteomes" id="UP000327044">
    <property type="component" value="Unassembled WGS sequence"/>
</dbReference>
<evidence type="ECO:0000259" key="14">
    <source>
        <dbReference type="SMART" id="SM00745"/>
    </source>
</evidence>
<dbReference type="InterPro" id="IPR003960">
    <property type="entry name" value="ATPase_AAA_CS"/>
</dbReference>
<gene>
    <name evidence="15" type="ORF">PPYR_01139</name>
</gene>
<dbReference type="CDD" id="cd02679">
    <property type="entry name" value="MIT_spastin"/>
    <property type="match status" value="1"/>
</dbReference>
<dbReference type="Gene3D" id="1.10.8.60">
    <property type="match status" value="1"/>
</dbReference>
<evidence type="ECO:0000256" key="7">
    <source>
        <dbReference type="ARBA" id="ARBA00023136"/>
    </source>
</evidence>
<dbReference type="GO" id="GO:0000159">
    <property type="term" value="C:protein phosphatase type 2A complex"/>
    <property type="evidence" value="ECO:0007669"/>
    <property type="project" value="InterPro"/>
</dbReference>
<keyword evidence="9 11" id="KW-0413">Isomerase</keyword>
<evidence type="ECO:0000256" key="10">
    <source>
        <dbReference type="ARBA" id="ARBA00023242"/>
    </source>
</evidence>
<reference evidence="15 16" key="1">
    <citation type="journal article" date="2018" name="Elife">
        <title>Firefly genomes illuminate parallel origins of bioluminescence in beetles.</title>
        <authorList>
            <person name="Fallon T.R."/>
            <person name="Lower S.E."/>
            <person name="Chang C.H."/>
            <person name="Bessho-Uehara M."/>
            <person name="Martin G.J."/>
            <person name="Bewick A.J."/>
            <person name="Behringer M."/>
            <person name="Debat H.J."/>
            <person name="Wong I."/>
            <person name="Day J.C."/>
            <person name="Suvorov A."/>
            <person name="Silva C.J."/>
            <person name="Stanger-Hall K.F."/>
            <person name="Hall D.W."/>
            <person name="Schmitz R.J."/>
            <person name="Nelson D.R."/>
            <person name="Lewis S.M."/>
            <person name="Shigenobu S."/>
            <person name="Bybee S.M."/>
            <person name="Larracuente A.M."/>
            <person name="Oba Y."/>
            <person name="Weng J.K."/>
        </authorList>
    </citation>
    <scope>NUCLEOTIDE SEQUENCE [LARGE SCALE GENOMIC DNA]</scope>
    <source>
        <strain evidence="15">1611_PpyrPB1</strain>
        <tissue evidence="15">Whole body</tissue>
    </source>
</reference>
<comment type="similarity">
    <text evidence="11">Belongs to the AAA ATPase family. Spastin subfamily.</text>
</comment>
<comment type="similarity">
    <text evidence="2">Belongs to the phosphatase 2A regulatory subunit B56 family.</text>
</comment>
<keyword evidence="16" id="KW-1185">Reference proteome</keyword>
<dbReference type="InterPro" id="IPR007330">
    <property type="entry name" value="MIT_dom"/>
</dbReference>
<name>A0A5N4B3H9_PHOPY</name>
<feature type="topological domain" description="Cytoplasmic" evidence="11">
    <location>
        <begin position="449"/>
        <end position="1123"/>
    </location>
</feature>
<evidence type="ECO:0000256" key="11">
    <source>
        <dbReference type="HAMAP-Rule" id="MF_03021"/>
    </source>
</evidence>
<dbReference type="PANTHER" id="PTHR10257:SF3">
    <property type="entry name" value="SERINE_THREONINE-PROTEIN PHOSPHATASE 2A 56 KDA REGULATORY SUBUNIT GAMMA ISOFORM"/>
    <property type="match status" value="1"/>
</dbReference>
<dbReference type="GO" id="GO:0008568">
    <property type="term" value="F:microtubule severing ATPase activity"/>
    <property type="evidence" value="ECO:0007669"/>
    <property type="project" value="UniProtKB-UniRule"/>
</dbReference>
<evidence type="ECO:0000256" key="2">
    <source>
        <dbReference type="ARBA" id="ARBA00009745"/>
    </source>
</evidence>
<feature type="region of interest" description="Disordered" evidence="12">
    <location>
        <begin position="1"/>
        <end position="44"/>
    </location>
</feature>
<dbReference type="FunFam" id="1.10.8.60:FF:000022">
    <property type="entry name" value="Fidgetin like 1"/>
    <property type="match status" value="1"/>
</dbReference>
<dbReference type="GO" id="GO:0005819">
    <property type="term" value="C:spindle"/>
    <property type="evidence" value="ECO:0007669"/>
    <property type="project" value="UniProtKB-UniRule"/>
</dbReference>
<keyword evidence="7 11" id="KW-0472">Membrane</keyword>
<dbReference type="InterPro" id="IPR003593">
    <property type="entry name" value="AAA+_ATPase"/>
</dbReference>
<dbReference type="GO" id="GO:0016887">
    <property type="term" value="F:ATP hydrolysis activity"/>
    <property type="evidence" value="ECO:0007669"/>
    <property type="project" value="InterPro"/>
</dbReference>
<dbReference type="SMART" id="SM00382">
    <property type="entry name" value="AAA"/>
    <property type="match status" value="1"/>
</dbReference>
<dbReference type="GO" id="GO:0005694">
    <property type="term" value="C:chromosome"/>
    <property type="evidence" value="ECO:0007669"/>
    <property type="project" value="UniProtKB-ARBA"/>
</dbReference>
<dbReference type="InParanoid" id="A0A5N4B3H9"/>